<gene>
    <name evidence="4" type="ORF">EV686_101622</name>
</gene>
<dbReference type="Proteomes" id="UP000294692">
    <property type="component" value="Unassembled WGS sequence"/>
</dbReference>
<dbReference type="GO" id="GO:0003677">
    <property type="term" value="F:DNA binding"/>
    <property type="evidence" value="ECO:0007669"/>
    <property type="project" value="UniProtKB-UniRule"/>
</dbReference>
<organism evidence="4 5">
    <name type="scientific">Paracandidimonas soli</name>
    <dbReference type="NCBI Taxonomy" id="1917182"/>
    <lineage>
        <taxon>Bacteria</taxon>
        <taxon>Pseudomonadati</taxon>
        <taxon>Pseudomonadota</taxon>
        <taxon>Betaproteobacteria</taxon>
        <taxon>Burkholderiales</taxon>
        <taxon>Alcaligenaceae</taxon>
        <taxon>Paracandidimonas</taxon>
    </lineage>
</organism>
<dbReference type="InterPro" id="IPR016032">
    <property type="entry name" value="Sig_transdc_resp-reg_C-effctor"/>
</dbReference>
<dbReference type="RefSeq" id="WP_165972477.1">
    <property type="nucleotide sequence ID" value="NZ_JBHRVM010000001.1"/>
</dbReference>
<evidence type="ECO:0000259" key="3">
    <source>
        <dbReference type="PROSITE" id="PS51755"/>
    </source>
</evidence>
<protein>
    <submittedName>
        <fullName evidence="4">DNA-binding response OmpR family regulator</fullName>
    </submittedName>
</protein>
<dbReference type="SMART" id="SM00862">
    <property type="entry name" value="Trans_reg_C"/>
    <property type="match status" value="1"/>
</dbReference>
<reference evidence="4 5" key="1">
    <citation type="submission" date="2019-03" db="EMBL/GenBank/DDBJ databases">
        <title>Genomic Encyclopedia of Type Strains, Phase IV (KMG-IV): sequencing the most valuable type-strain genomes for metagenomic binning, comparative biology and taxonomic classification.</title>
        <authorList>
            <person name="Goeker M."/>
        </authorList>
    </citation>
    <scope>NUCLEOTIDE SEQUENCE [LARGE SCALE GENOMIC DNA]</scope>
    <source>
        <strain evidence="4 5">DSM 100048</strain>
    </source>
</reference>
<dbReference type="Gene3D" id="1.10.10.10">
    <property type="entry name" value="Winged helix-like DNA-binding domain superfamily/Winged helix DNA-binding domain"/>
    <property type="match status" value="1"/>
</dbReference>
<feature type="domain" description="OmpR/PhoB-type" evidence="3">
    <location>
        <begin position="140"/>
        <end position="243"/>
    </location>
</feature>
<dbReference type="InterPro" id="IPR011006">
    <property type="entry name" value="CheY-like_superfamily"/>
</dbReference>
<evidence type="ECO:0000256" key="1">
    <source>
        <dbReference type="ARBA" id="ARBA00023125"/>
    </source>
</evidence>
<dbReference type="InterPro" id="IPR001867">
    <property type="entry name" value="OmpR/PhoB-type_DNA-bd"/>
</dbReference>
<evidence type="ECO:0000313" key="4">
    <source>
        <dbReference type="EMBL" id="TCV03159.1"/>
    </source>
</evidence>
<dbReference type="SUPFAM" id="SSF46894">
    <property type="entry name" value="C-terminal effector domain of the bipartite response regulators"/>
    <property type="match status" value="1"/>
</dbReference>
<dbReference type="GO" id="GO:0000160">
    <property type="term" value="P:phosphorelay signal transduction system"/>
    <property type="evidence" value="ECO:0007669"/>
    <property type="project" value="InterPro"/>
</dbReference>
<proteinExistence type="predicted"/>
<dbReference type="PROSITE" id="PS51755">
    <property type="entry name" value="OMPR_PHOB"/>
    <property type="match status" value="1"/>
</dbReference>
<dbReference type="GO" id="GO:0006355">
    <property type="term" value="P:regulation of DNA-templated transcription"/>
    <property type="evidence" value="ECO:0007669"/>
    <property type="project" value="InterPro"/>
</dbReference>
<keyword evidence="1 2" id="KW-0238">DNA-binding</keyword>
<feature type="DNA-binding region" description="OmpR/PhoB-type" evidence="2">
    <location>
        <begin position="140"/>
        <end position="243"/>
    </location>
</feature>
<sequence>MKPDMSVVLLSASPQRKQSLSGMLAEYGWTAFACGEPAEAYRHVLQLFERRDAAPPLFVLTDVDPRSRTVVSSLRTLFPATGIMLVHGTGGEPGLASCFQLGVDVWAPETASAELLVSMLLGLARRQAVWQRREAPSPGSSTVASANWTLGDQGWVLVSPEGVGMPLTTGERAFLSVLMSAPEKKASRETLIAAIHGEFEESPSEKDRGRLGVMISRLRRKAEKYGLVLPLKSLRNWGYMFSGKA</sequence>
<dbReference type="EMBL" id="SMBX01000001">
    <property type="protein sequence ID" value="TCV03159.1"/>
    <property type="molecule type" value="Genomic_DNA"/>
</dbReference>
<keyword evidence="5" id="KW-1185">Reference proteome</keyword>
<dbReference type="InterPro" id="IPR036388">
    <property type="entry name" value="WH-like_DNA-bd_sf"/>
</dbReference>
<evidence type="ECO:0000256" key="2">
    <source>
        <dbReference type="PROSITE-ProRule" id="PRU01091"/>
    </source>
</evidence>
<dbReference type="AlphaFoldDB" id="A0A4R3VHG6"/>
<name>A0A4R3VHG6_9BURK</name>
<accession>A0A4R3VHG6</accession>
<comment type="caution">
    <text evidence="4">The sequence shown here is derived from an EMBL/GenBank/DDBJ whole genome shotgun (WGS) entry which is preliminary data.</text>
</comment>
<dbReference type="Pfam" id="PF00486">
    <property type="entry name" value="Trans_reg_C"/>
    <property type="match status" value="1"/>
</dbReference>
<dbReference type="SUPFAM" id="SSF52172">
    <property type="entry name" value="CheY-like"/>
    <property type="match status" value="1"/>
</dbReference>
<evidence type="ECO:0000313" key="5">
    <source>
        <dbReference type="Proteomes" id="UP000294692"/>
    </source>
</evidence>